<keyword evidence="3" id="KW-1185">Reference proteome</keyword>
<dbReference type="RefSeq" id="WP_076002831.1">
    <property type="nucleotide sequence ID" value="NZ_CP019058.1"/>
</dbReference>
<dbReference type="Proteomes" id="UP000186260">
    <property type="component" value="Chromosome"/>
</dbReference>
<name>A0ABM6GJC4_9BIFI</name>
<reference evidence="3" key="1">
    <citation type="submission" date="2017-01" db="EMBL/GenBank/DDBJ databases">
        <title>Gardnerella vaginalis bacteremia associated with severe acute encephalopathy in a young female patient: Case Report and characterization of the isolate.</title>
        <authorList>
            <person name="Tankovic J."/>
            <person name="Timinskas A."/>
            <person name="Zilnyte M."/>
            <person name="Janulaitiene M."/>
            <person name="Zvirbliene A."/>
            <person name="Pleckaityte M."/>
        </authorList>
    </citation>
    <scope>NUCLEOTIDE SEQUENCE [LARGE SCALE GENOMIC DNA]</scope>
    <source>
        <strain evidence="3">GV37</strain>
    </source>
</reference>
<dbReference type="Pfam" id="PF13333">
    <property type="entry name" value="rve_2"/>
    <property type="match status" value="1"/>
</dbReference>
<dbReference type="EMBL" id="CP019058">
    <property type="protein sequence ID" value="APW18751.1"/>
    <property type="molecule type" value="Genomic_DNA"/>
</dbReference>
<protein>
    <recommendedName>
        <fullName evidence="1">Integrase catalytic domain-containing protein</fullName>
    </recommendedName>
</protein>
<gene>
    <name evidence="2" type="ORF">BVL65_04110</name>
</gene>
<accession>A0ABM6GJC4</accession>
<dbReference type="InterPro" id="IPR001584">
    <property type="entry name" value="Integrase_cat-core"/>
</dbReference>
<evidence type="ECO:0000313" key="2">
    <source>
        <dbReference type="EMBL" id="APW18751.1"/>
    </source>
</evidence>
<evidence type="ECO:0000259" key="1">
    <source>
        <dbReference type="Pfam" id="PF13333"/>
    </source>
</evidence>
<proteinExistence type="predicted"/>
<sequence length="50" mass="5998">MHNFFAICYLSRSNWDSTEKLRQAIHTYIDSYNNHRIKMGLKRQLGNIVL</sequence>
<feature type="domain" description="Integrase catalytic" evidence="1">
    <location>
        <begin position="12"/>
        <end position="40"/>
    </location>
</feature>
<organism evidence="2 3">
    <name type="scientific">Gardnerella swidsinskii</name>
    <dbReference type="NCBI Taxonomy" id="2792979"/>
    <lineage>
        <taxon>Bacteria</taxon>
        <taxon>Bacillati</taxon>
        <taxon>Actinomycetota</taxon>
        <taxon>Actinomycetes</taxon>
        <taxon>Bifidobacteriales</taxon>
        <taxon>Bifidobacteriaceae</taxon>
        <taxon>Gardnerella</taxon>
    </lineage>
</organism>
<evidence type="ECO:0000313" key="3">
    <source>
        <dbReference type="Proteomes" id="UP000186260"/>
    </source>
</evidence>